<dbReference type="PANTHER" id="PTHR30543:SF21">
    <property type="entry name" value="NAD(P)H-DEPENDENT FMN REDUCTASE LOT6"/>
    <property type="match status" value="1"/>
</dbReference>
<dbReference type="Proteomes" id="UP000230790">
    <property type="component" value="Unassembled WGS sequence"/>
</dbReference>
<evidence type="ECO:0000313" key="3">
    <source>
        <dbReference type="Proteomes" id="UP000230790"/>
    </source>
</evidence>
<accession>A0A2M8QC66</accession>
<organism evidence="2 3">
    <name type="scientific">Candidatus Thermofonsia Clade 3 bacterium</name>
    <dbReference type="NCBI Taxonomy" id="2364212"/>
    <lineage>
        <taxon>Bacteria</taxon>
        <taxon>Bacillati</taxon>
        <taxon>Chloroflexota</taxon>
        <taxon>Candidatus Thermofontia</taxon>
        <taxon>Candidatus Thermofonsia Clade 3</taxon>
    </lineage>
</organism>
<comment type="caution">
    <text evidence="2">The sequence shown here is derived from an EMBL/GenBank/DDBJ whole genome shotgun (WGS) entry which is preliminary data.</text>
</comment>
<dbReference type="GO" id="GO:0016491">
    <property type="term" value="F:oxidoreductase activity"/>
    <property type="evidence" value="ECO:0007669"/>
    <property type="project" value="InterPro"/>
</dbReference>
<dbReference type="InterPro" id="IPR005025">
    <property type="entry name" value="FMN_Rdtase-like_dom"/>
</dbReference>
<dbReference type="AlphaFoldDB" id="A0A2M8QC66"/>
<dbReference type="Pfam" id="PF03358">
    <property type="entry name" value="FMN_red"/>
    <property type="match status" value="1"/>
</dbReference>
<dbReference type="GO" id="GO:0005829">
    <property type="term" value="C:cytosol"/>
    <property type="evidence" value="ECO:0007669"/>
    <property type="project" value="TreeGrafter"/>
</dbReference>
<sequence length="186" mass="20336">MAIHVHILGISGSLRRGSFNTALLRNAQAMLPPDASLEIADLSGIPLFNQDHEHAPPEAVRTFKAQIAGADALLFAVPEYNYSIPGVLKNAIDWASRPYNEQPFNGKPAAIIGAGGRFGTVRAQLHFRQIAGYLNLLMLPRPELMIPLAHQKFDADGALTDPEARDQLREVLNALVAWARRLRSTA</sequence>
<proteinExistence type="predicted"/>
<dbReference type="GO" id="GO:0010181">
    <property type="term" value="F:FMN binding"/>
    <property type="evidence" value="ECO:0007669"/>
    <property type="project" value="TreeGrafter"/>
</dbReference>
<protein>
    <submittedName>
        <fullName evidence="2">NADPH-dependent FMN reductase</fullName>
    </submittedName>
</protein>
<gene>
    <name evidence="2" type="ORF">CUN48_09045</name>
</gene>
<dbReference type="InterPro" id="IPR029039">
    <property type="entry name" value="Flavoprotein-like_sf"/>
</dbReference>
<dbReference type="InterPro" id="IPR050712">
    <property type="entry name" value="NAD(P)H-dep_reductase"/>
</dbReference>
<dbReference type="PANTHER" id="PTHR30543">
    <property type="entry name" value="CHROMATE REDUCTASE"/>
    <property type="match status" value="1"/>
</dbReference>
<reference evidence="2 3" key="1">
    <citation type="submission" date="2017-11" db="EMBL/GenBank/DDBJ databases">
        <title>Evolution of Phototrophy in the Chloroflexi Phylum Driven by Horizontal Gene Transfer.</title>
        <authorList>
            <person name="Ward L.M."/>
            <person name="Hemp J."/>
            <person name="Shih P.M."/>
            <person name="Mcglynn S.E."/>
            <person name="Fischer W."/>
        </authorList>
    </citation>
    <scope>NUCLEOTIDE SEQUENCE [LARGE SCALE GENOMIC DNA]</scope>
    <source>
        <strain evidence="2">JP3_7</strain>
    </source>
</reference>
<dbReference type="Gene3D" id="3.40.50.360">
    <property type="match status" value="1"/>
</dbReference>
<evidence type="ECO:0000313" key="2">
    <source>
        <dbReference type="EMBL" id="PJF47387.1"/>
    </source>
</evidence>
<name>A0A2M8QC66_9CHLR</name>
<feature type="domain" description="NADPH-dependent FMN reductase-like" evidence="1">
    <location>
        <begin position="6"/>
        <end position="150"/>
    </location>
</feature>
<dbReference type="SUPFAM" id="SSF52218">
    <property type="entry name" value="Flavoproteins"/>
    <property type="match status" value="1"/>
</dbReference>
<evidence type="ECO:0000259" key="1">
    <source>
        <dbReference type="Pfam" id="PF03358"/>
    </source>
</evidence>
<dbReference type="EMBL" id="PGTN01000052">
    <property type="protein sequence ID" value="PJF47387.1"/>
    <property type="molecule type" value="Genomic_DNA"/>
</dbReference>